<dbReference type="RefSeq" id="WP_263543497.1">
    <property type="nucleotide sequence ID" value="NZ_JAOVZO020000003.1"/>
</dbReference>
<dbReference type="GO" id="GO:0004222">
    <property type="term" value="F:metalloendopeptidase activity"/>
    <property type="evidence" value="ECO:0007669"/>
    <property type="project" value="InterPro"/>
</dbReference>
<keyword evidence="3" id="KW-0963">Cytoplasm</keyword>
<dbReference type="GO" id="GO:0046872">
    <property type="term" value="F:metal ion binding"/>
    <property type="evidence" value="ECO:0007669"/>
    <property type="project" value="UniProtKB-UniRule"/>
</dbReference>
<evidence type="ECO:0000256" key="8">
    <source>
        <dbReference type="ARBA" id="ARBA00022833"/>
    </source>
</evidence>
<comment type="similarity">
    <text evidence="2 15">Belongs to the peptidase M3 family.</text>
</comment>
<protein>
    <recommendedName>
        <fullName evidence="13">Dipeptidyl carboxypeptidase</fullName>
        <ecNumber evidence="12">3.4.15.5</ecNumber>
    </recommendedName>
    <alternativeName>
        <fullName evidence="14">Peptidyl-dipeptidase Dcp</fullName>
    </alternativeName>
</protein>
<name>A0A9X3YH44_9GAMM</name>
<keyword evidence="9 15" id="KW-0482">Metalloprotease</keyword>
<dbReference type="Pfam" id="PF01432">
    <property type="entry name" value="Peptidase_M3"/>
    <property type="match status" value="1"/>
</dbReference>
<sequence length="726" mass="80144">MKTRLALALALALGTASPLFAADKAAAPKAAAAAKTAPMAADNPFAKPSTLPFQYPAFDKIKNSDYAPAFEAGMAEQVKEVDAIADNKDAATFDNTLVALERSGQLLTRVSTVFFNLSGTNTNDEMEKIQAEMAPKLSAHQDAIALNPKLFARVDALFQKRDQLGLDAESKRLVERYHTDFVRAGAKLNDADKAKLKAFNAELASLQTSFSQNLLKENNASALVVDTKEELKGLSDGAIATAAEAAKKRGLEGKYVITLQNTSGQPALAQLENRAVRERLQKASVGRASHGGEFDNRAIIAKVAKIRAERAALLGYPDHATYVLEDETAHTVKAVNDRLSQLAPAAVANAKKEAADMQALIDKEKGGFQLAAWDWSYYAEKVRTQKFNFDESQLRPYFEFDNVLVNGVFYAANKLYGISFKERKDLPVYQPDVRTFDVFDKDGKQLAIFIVDWYARDNKRGGAWMNEYVSQSGLFGTTPVVANHLNIPKPPKGEPTLLTFDEANTAFHEFGHALHGMFSNVKYPRFSGTSVPRDFVEYPSQVNEMWMTWPEIMKNYAKHYKTGEPIPQELVDKVLSAQKFNQGFATTEYLGAALLDQAYHQIKADQAPTADTVLAFEANALKKAGVDYAPVPPRYRSTYFSHILGGYSAGYYAYIWSEVLDADSVEWFKENGGLTRKNGDHFRDTLLSRGGSVDAMQLFRDFRGRDPDVKPLLERRGLTATAPAAK</sequence>
<dbReference type="InterPro" id="IPR001567">
    <property type="entry name" value="Pept_M3A_M3B_dom"/>
</dbReference>
<dbReference type="Gene3D" id="3.40.390.10">
    <property type="entry name" value="Collagenase (Catalytic Domain)"/>
    <property type="match status" value="1"/>
</dbReference>
<dbReference type="CDD" id="cd06456">
    <property type="entry name" value="M3A_DCP"/>
    <property type="match status" value="1"/>
</dbReference>
<keyword evidence="6 15" id="KW-0479">Metal-binding</keyword>
<dbReference type="FunFam" id="1.10.1370.40:FF:000001">
    <property type="entry name" value="Dipeptidyl carboxypeptidase II"/>
    <property type="match status" value="1"/>
</dbReference>
<dbReference type="EMBL" id="JAOVZO020000003">
    <property type="protein sequence ID" value="MDC8012249.1"/>
    <property type="molecule type" value="Genomic_DNA"/>
</dbReference>
<evidence type="ECO:0000256" key="2">
    <source>
        <dbReference type="ARBA" id="ARBA00006040"/>
    </source>
</evidence>
<dbReference type="Proteomes" id="UP001139971">
    <property type="component" value="Unassembled WGS sequence"/>
</dbReference>
<keyword evidence="7 15" id="KW-0378">Hydrolase</keyword>
<evidence type="ECO:0000256" key="11">
    <source>
        <dbReference type="ARBA" id="ARBA00054529"/>
    </source>
</evidence>
<accession>A0A9X3YH44</accession>
<evidence type="ECO:0000256" key="14">
    <source>
        <dbReference type="ARBA" id="ARBA00075608"/>
    </source>
</evidence>
<evidence type="ECO:0000256" key="10">
    <source>
        <dbReference type="ARBA" id="ARBA00052506"/>
    </source>
</evidence>
<dbReference type="GO" id="GO:0006508">
    <property type="term" value="P:proteolysis"/>
    <property type="evidence" value="ECO:0007669"/>
    <property type="project" value="UniProtKB-KW"/>
</dbReference>
<dbReference type="InterPro" id="IPR045090">
    <property type="entry name" value="Pept_M3A_M3B"/>
</dbReference>
<dbReference type="SUPFAM" id="SSF55486">
    <property type="entry name" value="Metalloproteases ('zincins'), catalytic domain"/>
    <property type="match status" value="1"/>
</dbReference>
<dbReference type="PANTHER" id="PTHR43660:SF1">
    <property type="entry name" value="DIPEPTIDYL CARBOXYPEPTIDASE"/>
    <property type="match status" value="1"/>
</dbReference>
<gene>
    <name evidence="18" type="ORF">OD750_006775</name>
</gene>
<evidence type="ECO:0000313" key="18">
    <source>
        <dbReference type="EMBL" id="MDC8012249.1"/>
    </source>
</evidence>
<dbReference type="PANTHER" id="PTHR43660">
    <property type="entry name" value="DIPEPTIDYL CARBOXYPEPTIDASE"/>
    <property type="match status" value="1"/>
</dbReference>
<evidence type="ECO:0000256" key="6">
    <source>
        <dbReference type="ARBA" id="ARBA00022723"/>
    </source>
</evidence>
<evidence type="ECO:0000256" key="16">
    <source>
        <dbReference type="SAM" id="SignalP"/>
    </source>
</evidence>
<comment type="subcellular location">
    <subcellularLocation>
        <location evidence="1">Cytoplasm</location>
    </subcellularLocation>
</comment>
<evidence type="ECO:0000256" key="5">
    <source>
        <dbReference type="ARBA" id="ARBA00022670"/>
    </source>
</evidence>
<evidence type="ECO:0000256" key="13">
    <source>
        <dbReference type="ARBA" id="ARBA00070755"/>
    </source>
</evidence>
<keyword evidence="4" id="KW-0121">Carboxypeptidase</keyword>
<organism evidence="18 19">
    <name type="scientific">Tahibacter soli</name>
    <dbReference type="NCBI Taxonomy" id="2983605"/>
    <lineage>
        <taxon>Bacteria</taxon>
        <taxon>Pseudomonadati</taxon>
        <taxon>Pseudomonadota</taxon>
        <taxon>Gammaproteobacteria</taxon>
        <taxon>Lysobacterales</taxon>
        <taxon>Rhodanobacteraceae</taxon>
        <taxon>Tahibacter</taxon>
    </lineage>
</organism>
<evidence type="ECO:0000259" key="17">
    <source>
        <dbReference type="Pfam" id="PF01432"/>
    </source>
</evidence>
<dbReference type="GO" id="GO:0004180">
    <property type="term" value="F:carboxypeptidase activity"/>
    <property type="evidence" value="ECO:0007669"/>
    <property type="project" value="UniProtKB-KW"/>
</dbReference>
<feature type="signal peptide" evidence="16">
    <location>
        <begin position="1"/>
        <end position="21"/>
    </location>
</feature>
<evidence type="ECO:0000256" key="12">
    <source>
        <dbReference type="ARBA" id="ARBA00066668"/>
    </source>
</evidence>
<evidence type="ECO:0000256" key="15">
    <source>
        <dbReference type="RuleBase" id="RU003435"/>
    </source>
</evidence>
<keyword evidence="16" id="KW-0732">Signal</keyword>
<keyword evidence="8 15" id="KW-0862">Zinc</keyword>
<comment type="function">
    <text evidence="11">Removes dipeptides from the C-termini of N-blocked tripeptides, tetrapeptides and larger peptides.</text>
</comment>
<dbReference type="GO" id="GO:0005829">
    <property type="term" value="C:cytosol"/>
    <property type="evidence" value="ECO:0007669"/>
    <property type="project" value="TreeGrafter"/>
</dbReference>
<dbReference type="InterPro" id="IPR024079">
    <property type="entry name" value="MetalloPept_cat_dom_sf"/>
</dbReference>
<comment type="cofactor">
    <cofactor evidence="15">
        <name>Zn(2+)</name>
        <dbReference type="ChEBI" id="CHEBI:29105"/>
    </cofactor>
    <text evidence="15">Binds 1 zinc ion.</text>
</comment>
<dbReference type="EC" id="3.4.15.5" evidence="12"/>
<evidence type="ECO:0000256" key="7">
    <source>
        <dbReference type="ARBA" id="ARBA00022801"/>
    </source>
</evidence>
<dbReference type="Gene3D" id="1.10.1370.40">
    <property type="match status" value="1"/>
</dbReference>
<feature type="chain" id="PRO_5040999197" description="Dipeptidyl carboxypeptidase" evidence="16">
    <location>
        <begin position="22"/>
        <end position="726"/>
    </location>
</feature>
<dbReference type="GO" id="GO:0008241">
    <property type="term" value="F:peptidyl-dipeptidase activity"/>
    <property type="evidence" value="ECO:0007669"/>
    <property type="project" value="UniProtKB-EC"/>
</dbReference>
<comment type="catalytic activity">
    <reaction evidence="10">
        <text>Hydrolysis of unblocked, C-terminal dipeptides from oligopeptides, with broad specificity. Does not hydrolyze bonds in which P1' is Pro, or both P1 and P1' are Gly.</text>
        <dbReference type="EC" id="3.4.15.5"/>
    </reaction>
</comment>
<evidence type="ECO:0000256" key="9">
    <source>
        <dbReference type="ARBA" id="ARBA00023049"/>
    </source>
</evidence>
<reference evidence="18" key="1">
    <citation type="submission" date="2023-02" db="EMBL/GenBank/DDBJ databases">
        <title>Tahibacter soli sp. nov. isolated from soil.</title>
        <authorList>
            <person name="Baek J.H."/>
            <person name="Lee J.K."/>
            <person name="Choi D.G."/>
            <person name="Jeon C.O."/>
        </authorList>
    </citation>
    <scope>NUCLEOTIDE SEQUENCE</scope>
    <source>
        <strain evidence="18">BL</strain>
    </source>
</reference>
<keyword evidence="5 15" id="KW-0645">Protease</keyword>
<dbReference type="FunFam" id="3.40.390.10:FF:000009">
    <property type="entry name" value="Oligopeptidase A"/>
    <property type="match status" value="1"/>
</dbReference>
<comment type="caution">
    <text evidence="18">The sequence shown here is derived from an EMBL/GenBank/DDBJ whole genome shotgun (WGS) entry which is preliminary data.</text>
</comment>
<feature type="domain" description="Peptidase M3A/M3B catalytic" evidence="17">
    <location>
        <begin position="268"/>
        <end position="717"/>
    </location>
</feature>
<dbReference type="InterPro" id="IPR024077">
    <property type="entry name" value="Neurolysin/TOP_dom2"/>
</dbReference>
<proteinExistence type="inferred from homology"/>
<dbReference type="AlphaFoldDB" id="A0A9X3YH44"/>
<evidence type="ECO:0000256" key="3">
    <source>
        <dbReference type="ARBA" id="ARBA00022490"/>
    </source>
</evidence>
<dbReference type="Gene3D" id="1.10.1370.10">
    <property type="entry name" value="Neurolysin, domain 3"/>
    <property type="match status" value="1"/>
</dbReference>
<evidence type="ECO:0000256" key="1">
    <source>
        <dbReference type="ARBA" id="ARBA00004496"/>
    </source>
</evidence>
<evidence type="ECO:0000256" key="4">
    <source>
        <dbReference type="ARBA" id="ARBA00022645"/>
    </source>
</evidence>
<keyword evidence="19" id="KW-1185">Reference proteome</keyword>
<evidence type="ECO:0000313" key="19">
    <source>
        <dbReference type="Proteomes" id="UP001139971"/>
    </source>
</evidence>
<dbReference type="InterPro" id="IPR034005">
    <property type="entry name" value="M3A_DCP"/>
</dbReference>